<dbReference type="InterPro" id="IPR036866">
    <property type="entry name" value="RibonucZ/Hydroxyglut_hydro"/>
</dbReference>
<gene>
    <name evidence="2" type="ORF">BP00DRAFT_334708</name>
</gene>
<dbReference type="EMBL" id="KZ825470">
    <property type="protein sequence ID" value="PYI35340.1"/>
    <property type="molecule type" value="Genomic_DNA"/>
</dbReference>
<dbReference type="AlphaFoldDB" id="A0A2V5J126"/>
<dbReference type="Proteomes" id="UP000248817">
    <property type="component" value="Unassembled WGS sequence"/>
</dbReference>
<keyword evidence="1" id="KW-0378">Hydrolase</keyword>
<reference evidence="2 3" key="1">
    <citation type="submission" date="2018-02" db="EMBL/GenBank/DDBJ databases">
        <title>The genomes of Aspergillus section Nigri reveals drivers in fungal speciation.</title>
        <authorList>
            <consortium name="DOE Joint Genome Institute"/>
            <person name="Vesth T.C."/>
            <person name="Nybo J."/>
            <person name="Theobald S."/>
            <person name="Brandl J."/>
            <person name="Frisvad J.C."/>
            <person name="Nielsen K.F."/>
            <person name="Lyhne E.K."/>
            <person name="Kogle M.E."/>
            <person name="Kuo A."/>
            <person name="Riley R."/>
            <person name="Clum A."/>
            <person name="Nolan M."/>
            <person name="Lipzen A."/>
            <person name="Salamov A."/>
            <person name="Henrissat B."/>
            <person name="Wiebenga A."/>
            <person name="De vries R.P."/>
            <person name="Grigoriev I.V."/>
            <person name="Mortensen U.H."/>
            <person name="Andersen M.R."/>
            <person name="Baker S.E."/>
        </authorList>
    </citation>
    <scope>NUCLEOTIDE SEQUENCE [LARGE SCALE GENOMIC DNA]</scope>
    <source>
        <strain evidence="2 3">CBS 114.80</strain>
    </source>
</reference>
<evidence type="ECO:0000256" key="1">
    <source>
        <dbReference type="ARBA" id="ARBA00022801"/>
    </source>
</evidence>
<proteinExistence type="predicted"/>
<dbReference type="PANTHER" id="PTHR43546">
    <property type="entry name" value="UPF0173 METAL-DEPENDENT HYDROLASE MJ1163-RELATED"/>
    <property type="match status" value="1"/>
</dbReference>
<protein>
    <recommendedName>
        <fullName evidence="4">Metallo-beta-lactamase domain-containing protein</fullName>
    </recommendedName>
</protein>
<dbReference type="GO" id="GO:0016787">
    <property type="term" value="F:hydrolase activity"/>
    <property type="evidence" value="ECO:0007669"/>
    <property type="project" value="UniProtKB-KW"/>
</dbReference>
<accession>A0A2V5J126</accession>
<keyword evidence="3" id="KW-1185">Reference proteome</keyword>
<dbReference type="InterPro" id="IPR050114">
    <property type="entry name" value="UPF0173_UPF0282_UlaG_hydrolase"/>
</dbReference>
<sequence>MLRQFEEPAVVGLQPWRSVEAVISGKHFRNAGTPCKHFPGGEVRGFVVESESFGVSNDGLPNVVYFSGDTVWIDELARIREKWHIAVAVLNMGNALFPTPKGMVQITFNGQQAAHLMRVFGVDAMAPIHFQSWEYFTEHQADLRRVLEEEEVNERVHWLKPGVKTKDL</sequence>
<name>A0A2V5J126_9EURO</name>
<evidence type="ECO:0000313" key="2">
    <source>
        <dbReference type="EMBL" id="PYI35340.1"/>
    </source>
</evidence>
<evidence type="ECO:0008006" key="4">
    <source>
        <dbReference type="Google" id="ProtNLM"/>
    </source>
</evidence>
<dbReference type="Gene3D" id="3.60.15.10">
    <property type="entry name" value="Ribonuclease Z/Hydroxyacylglutathione hydrolase-like"/>
    <property type="match status" value="1"/>
</dbReference>
<evidence type="ECO:0000313" key="3">
    <source>
        <dbReference type="Proteomes" id="UP000248817"/>
    </source>
</evidence>
<dbReference type="PANTHER" id="PTHR43546:SF9">
    <property type="entry name" value="L-ASCORBATE-6-PHOSPHATE LACTONASE ULAG-RELATED"/>
    <property type="match status" value="1"/>
</dbReference>
<organism evidence="2 3">
    <name type="scientific">Aspergillus indologenus CBS 114.80</name>
    <dbReference type="NCBI Taxonomy" id="1450541"/>
    <lineage>
        <taxon>Eukaryota</taxon>
        <taxon>Fungi</taxon>
        <taxon>Dikarya</taxon>
        <taxon>Ascomycota</taxon>
        <taxon>Pezizomycotina</taxon>
        <taxon>Eurotiomycetes</taxon>
        <taxon>Eurotiomycetidae</taxon>
        <taxon>Eurotiales</taxon>
        <taxon>Aspergillaceae</taxon>
        <taxon>Aspergillus</taxon>
        <taxon>Aspergillus subgen. Circumdati</taxon>
    </lineage>
</organism>
<dbReference type="SUPFAM" id="SSF56281">
    <property type="entry name" value="Metallo-hydrolase/oxidoreductase"/>
    <property type="match status" value="1"/>
</dbReference>